<dbReference type="CDD" id="cd23659">
    <property type="entry name" value="USP_At3g01520-like"/>
    <property type="match status" value="1"/>
</dbReference>
<protein>
    <recommendedName>
        <fullName evidence="2">UspA domain-containing protein</fullName>
    </recommendedName>
</protein>
<reference evidence="3 4" key="1">
    <citation type="journal article" date="2018" name="G3 (Bethesda)">
        <title>Phylogenetic and Phylogenomic Definition of Rhizopus Species.</title>
        <authorList>
            <person name="Gryganskyi A.P."/>
            <person name="Golan J."/>
            <person name="Dolatabadi S."/>
            <person name="Mondo S."/>
            <person name="Robb S."/>
            <person name="Idnurm A."/>
            <person name="Muszewska A."/>
            <person name="Steczkiewicz K."/>
            <person name="Masonjones S."/>
            <person name="Liao H.L."/>
            <person name="Gajdeczka M.T."/>
            <person name="Anike F."/>
            <person name="Vuek A."/>
            <person name="Anishchenko I.M."/>
            <person name="Voigt K."/>
            <person name="de Hoog G.S."/>
            <person name="Smith M.E."/>
            <person name="Heitman J."/>
            <person name="Vilgalys R."/>
            <person name="Stajich J.E."/>
        </authorList>
    </citation>
    <scope>NUCLEOTIDE SEQUENCE [LARGE SCALE GENOMIC DNA]</scope>
    <source>
        <strain evidence="3 4">LSU 92-RS-03</strain>
    </source>
</reference>
<feature type="compositionally biased region" description="Polar residues" evidence="1">
    <location>
        <begin position="1"/>
        <end position="10"/>
    </location>
</feature>
<name>A0A367IPA9_RHIST</name>
<dbReference type="PANTHER" id="PTHR46100">
    <property type="entry name" value="IMP2'P"/>
    <property type="match status" value="1"/>
</dbReference>
<feature type="region of interest" description="Disordered" evidence="1">
    <location>
        <begin position="1"/>
        <end position="29"/>
    </location>
</feature>
<evidence type="ECO:0000259" key="2">
    <source>
        <dbReference type="Pfam" id="PF00582"/>
    </source>
</evidence>
<gene>
    <name evidence="3" type="ORF">CU098_004159</name>
</gene>
<evidence type="ECO:0000313" key="3">
    <source>
        <dbReference type="EMBL" id="RCH79530.1"/>
    </source>
</evidence>
<dbReference type="EMBL" id="PJQM01006521">
    <property type="protein sequence ID" value="RCH79530.1"/>
    <property type="molecule type" value="Genomic_DNA"/>
</dbReference>
<dbReference type="PANTHER" id="PTHR46100:SF4">
    <property type="entry name" value="USPA DOMAIN-CONTAINING PROTEIN"/>
    <property type="match status" value="1"/>
</dbReference>
<dbReference type="SUPFAM" id="SSF52402">
    <property type="entry name" value="Adenine nucleotide alpha hydrolases-like"/>
    <property type="match status" value="1"/>
</dbReference>
<sequence length="378" mass="42872">MEPGNSNRIQPDNVDLSESMPLTTEEPIRRPWLREELEKVNRHAARDGYVTDEDDSEDPAVHGQNRIEIAMAPKTSTGKGPKGAADIMACLSREISDYHERIESETSQYEAQIDELEDLFMDDPDLLHRTEKNKYIPYEPTPPISRDSSDDSVRHLSEDVRNQLLVFSDNVDVLEDVNRITTVQYYGAGKTGVIPAIYRKKSQSKMYLVAFDFGEESIHALEWTMGSIMRDNDEIHIAVVSNRDDNPEIVKASGLDKKSELSHISNAITNRAKELLNKMMLFNVKLVTHALVGRVKDNLNKLMREYIYTMIICGSRGRSPVKRLLMGSVSTYLVHTSPVPVAVMRKPQQKKQESMRTTRSHSLSESMKSGQLHVDELS</sequence>
<comment type="caution">
    <text evidence="3">The sequence shown here is derived from an EMBL/GenBank/DDBJ whole genome shotgun (WGS) entry which is preliminary data.</text>
</comment>
<dbReference type="STRING" id="4846.A0A367IPA9"/>
<dbReference type="Pfam" id="PF00582">
    <property type="entry name" value="Usp"/>
    <property type="match status" value="1"/>
</dbReference>
<feature type="domain" description="UspA" evidence="2">
    <location>
        <begin position="208"/>
        <end position="345"/>
    </location>
</feature>
<feature type="region of interest" description="Disordered" evidence="1">
    <location>
        <begin position="345"/>
        <end position="378"/>
    </location>
</feature>
<dbReference type="Proteomes" id="UP000253551">
    <property type="component" value="Unassembled WGS sequence"/>
</dbReference>
<feature type="compositionally biased region" description="Polar residues" evidence="1">
    <location>
        <begin position="357"/>
        <end position="369"/>
    </location>
</feature>
<organism evidence="3 4">
    <name type="scientific">Rhizopus stolonifer</name>
    <name type="common">Rhizopus nigricans</name>
    <dbReference type="NCBI Taxonomy" id="4846"/>
    <lineage>
        <taxon>Eukaryota</taxon>
        <taxon>Fungi</taxon>
        <taxon>Fungi incertae sedis</taxon>
        <taxon>Mucoromycota</taxon>
        <taxon>Mucoromycotina</taxon>
        <taxon>Mucoromycetes</taxon>
        <taxon>Mucorales</taxon>
        <taxon>Mucorineae</taxon>
        <taxon>Rhizopodaceae</taxon>
        <taxon>Rhizopus</taxon>
    </lineage>
</organism>
<accession>A0A367IPA9</accession>
<dbReference type="InterPro" id="IPR006016">
    <property type="entry name" value="UspA"/>
</dbReference>
<dbReference type="AlphaFoldDB" id="A0A367IPA9"/>
<dbReference type="PRINTS" id="PR01438">
    <property type="entry name" value="UNVRSLSTRESS"/>
</dbReference>
<dbReference type="InterPro" id="IPR014729">
    <property type="entry name" value="Rossmann-like_a/b/a_fold"/>
</dbReference>
<keyword evidence="4" id="KW-1185">Reference proteome</keyword>
<dbReference type="InterPro" id="IPR006015">
    <property type="entry name" value="Universal_stress_UspA"/>
</dbReference>
<dbReference type="Gene3D" id="3.40.50.620">
    <property type="entry name" value="HUPs"/>
    <property type="match status" value="1"/>
</dbReference>
<dbReference type="OrthoDB" id="331544at2759"/>
<evidence type="ECO:0000313" key="4">
    <source>
        <dbReference type="Proteomes" id="UP000253551"/>
    </source>
</evidence>
<evidence type="ECO:0000256" key="1">
    <source>
        <dbReference type="SAM" id="MobiDB-lite"/>
    </source>
</evidence>
<proteinExistence type="predicted"/>